<accession>A0A9C7CDF3</accession>
<reference evidence="1" key="1">
    <citation type="submission" date="2022-10" db="EMBL/GenBank/DDBJ databases">
        <title>Genome sequences of endogenous nimaviruses in decapod crustaceans.</title>
        <authorList>
            <person name="Kawato S."/>
            <person name="Nozaki R."/>
            <person name="Kondo H."/>
            <person name="Hirono I."/>
        </authorList>
    </citation>
    <scope>NUCLEOTIDE SEQUENCE</scope>
    <source>
        <strain evidence="1">Okinawa2016</strain>
    </source>
</reference>
<proteinExistence type="predicted"/>
<protein>
    <submittedName>
        <fullName evidence="1">Wsv137-like protein</fullName>
    </submittedName>
</protein>
<sequence length="404" mass="44833">MVPLEIVGNLERLQMELVEAADTLCKKFATRFIPVFSGMNREALQRKKTIDMVCGHFQKIVKNVEVTPERMAPSTPTVIRLLGTRDVETGAVFLSSLQLEVDNNANDRKSKSRQFLIVHLANALRATLGLPHYNESLQDSSSSSPRNFDSAISLFPNCKPVPSSDLHNVRLLITKALFSLDNNGCSSDERESVSVTGRDAWVSIDLNDLFTDWTIEKLNIIHVPSATGDDGLFSAAGDRATSLKKDQMSKSQGPTIANIPISKLLYNREAVGIIAQAFGGDRCSAVPDDGSFSKMKMRCVSPNHPDRNPSMLLIISKSTWRRSKNVFSSLSDSTKARLEEQENNPNRYGFIKAEKGDGGFSAGLNNVRIGNRDNILYLVRGYCRSCHHSQFLTNRQLVEAKLFH</sequence>
<name>A0A9C7CDF3_9VIRU</name>
<evidence type="ECO:0000313" key="1">
    <source>
        <dbReference type="EMBL" id="BDT62467.1"/>
    </source>
</evidence>
<dbReference type="EMBL" id="LC738875">
    <property type="protein sequence ID" value="BDT62467.1"/>
    <property type="molecule type" value="Genomic_DNA"/>
</dbReference>
<organism evidence="1">
    <name type="scientific">Melicertus latisulcatus pemonivirus</name>
    <dbReference type="NCBI Taxonomy" id="2984278"/>
    <lineage>
        <taxon>Viruses</taxon>
        <taxon>Viruses incertae sedis</taxon>
        <taxon>Naldaviricetes</taxon>
        <taxon>Nimaviridae</taxon>
    </lineage>
</organism>